<keyword evidence="4 10" id="KW-0378">Hydrolase</keyword>
<feature type="binding site" evidence="9">
    <location>
        <position position="205"/>
    </location>
    <ligand>
        <name>Zn(2+)</name>
        <dbReference type="ChEBI" id="CHEBI:29105"/>
        <note>catalytic</note>
    </ligand>
</feature>
<dbReference type="GO" id="GO:0005737">
    <property type="term" value="C:cytoplasm"/>
    <property type="evidence" value="ECO:0007669"/>
    <property type="project" value="TreeGrafter"/>
</dbReference>
<dbReference type="InterPro" id="IPR001577">
    <property type="entry name" value="Peptidase_M8"/>
</dbReference>
<keyword evidence="6 9" id="KW-0482">Metalloprotease</keyword>
<dbReference type="Gene3D" id="3.10.170.20">
    <property type="match status" value="1"/>
</dbReference>
<dbReference type="GO" id="GO:0004222">
    <property type="term" value="F:metalloendopeptidase activity"/>
    <property type="evidence" value="ECO:0007669"/>
    <property type="project" value="UniProtKB-UniRule"/>
</dbReference>
<dbReference type="GO" id="GO:0016020">
    <property type="term" value="C:membrane"/>
    <property type="evidence" value="ECO:0007669"/>
    <property type="project" value="InterPro"/>
</dbReference>
<evidence type="ECO:0000256" key="7">
    <source>
        <dbReference type="ARBA" id="ARBA00039717"/>
    </source>
</evidence>
<evidence type="ECO:0000256" key="6">
    <source>
        <dbReference type="ARBA" id="ARBA00023049"/>
    </source>
</evidence>
<evidence type="ECO:0000256" key="1">
    <source>
        <dbReference type="ARBA" id="ARBA00005860"/>
    </source>
</evidence>
<dbReference type="PANTHER" id="PTHR10942">
    <property type="entry name" value="LEISHMANOLYSIN-LIKE PEPTIDASE"/>
    <property type="match status" value="1"/>
</dbReference>
<dbReference type="Pfam" id="PF01457">
    <property type="entry name" value="Peptidase_M8"/>
    <property type="match status" value="1"/>
</dbReference>
<keyword evidence="3 9" id="KW-0479">Metal-binding</keyword>
<name>A0A8S1HSQ1_9PELO</name>
<dbReference type="EMBL" id="CAJGYM010000156">
    <property type="protein sequence ID" value="CAD6199139.1"/>
    <property type="molecule type" value="Genomic_DNA"/>
</dbReference>
<evidence type="ECO:0000256" key="4">
    <source>
        <dbReference type="ARBA" id="ARBA00022801"/>
    </source>
</evidence>
<evidence type="ECO:0000256" key="5">
    <source>
        <dbReference type="ARBA" id="ARBA00022833"/>
    </source>
</evidence>
<accession>A0A8S1HSQ1</accession>
<keyword evidence="5 9" id="KW-0862">Zinc</keyword>
<dbReference type="Gene3D" id="3.90.132.10">
    <property type="entry name" value="Leishmanolysin , domain 2"/>
    <property type="match status" value="1"/>
</dbReference>
<evidence type="ECO:0000256" key="2">
    <source>
        <dbReference type="ARBA" id="ARBA00022670"/>
    </source>
</evidence>
<evidence type="ECO:0000256" key="8">
    <source>
        <dbReference type="PIRSR" id="PIRSR601577-1"/>
    </source>
</evidence>
<dbReference type="PANTHER" id="PTHR10942:SF0">
    <property type="entry name" value="LEISHMANOLYSIN-LIKE PEPTIDASE"/>
    <property type="match status" value="1"/>
</dbReference>
<evidence type="ECO:0000256" key="10">
    <source>
        <dbReference type="RuleBase" id="RU366077"/>
    </source>
</evidence>
<organism evidence="11 12">
    <name type="scientific">Caenorhabditis auriculariae</name>
    <dbReference type="NCBI Taxonomy" id="2777116"/>
    <lineage>
        <taxon>Eukaryota</taxon>
        <taxon>Metazoa</taxon>
        <taxon>Ecdysozoa</taxon>
        <taxon>Nematoda</taxon>
        <taxon>Chromadorea</taxon>
        <taxon>Rhabditida</taxon>
        <taxon>Rhabditina</taxon>
        <taxon>Rhabditomorpha</taxon>
        <taxon>Rhabditoidea</taxon>
        <taxon>Rhabditidae</taxon>
        <taxon>Peloderinae</taxon>
        <taxon>Caenorhabditis</taxon>
    </lineage>
</organism>
<comment type="cofactor">
    <cofactor evidence="9 10">
        <name>Zn(2+)</name>
        <dbReference type="ChEBI" id="CHEBI:29105"/>
    </cofactor>
    <text evidence="9 10">Binds 1 zinc ion per subunit.</text>
</comment>
<feature type="binding site" evidence="9">
    <location>
        <position position="201"/>
    </location>
    <ligand>
        <name>Zn(2+)</name>
        <dbReference type="ChEBI" id="CHEBI:29105"/>
        <note>catalytic</note>
    </ligand>
</feature>
<keyword evidence="12" id="KW-1185">Reference proteome</keyword>
<evidence type="ECO:0000313" key="12">
    <source>
        <dbReference type="Proteomes" id="UP000835052"/>
    </source>
</evidence>
<evidence type="ECO:0000256" key="3">
    <source>
        <dbReference type="ARBA" id="ARBA00022723"/>
    </source>
</evidence>
<keyword evidence="2 10" id="KW-0645">Protease</keyword>
<gene>
    <name evidence="11" type="ORF">CAUJ_LOCUS15043</name>
</gene>
<dbReference type="GO" id="GO:0007155">
    <property type="term" value="P:cell adhesion"/>
    <property type="evidence" value="ECO:0007669"/>
    <property type="project" value="InterPro"/>
</dbReference>
<evidence type="ECO:0000256" key="9">
    <source>
        <dbReference type="PIRSR" id="PIRSR601577-2"/>
    </source>
</evidence>
<dbReference type="Proteomes" id="UP000835052">
    <property type="component" value="Unassembled WGS sequence"/>
</dbReference>
<comment type="similarity">
    <text evidence="1 10">Belongs to the peptidase M8 family.</text>
</comment>
<dbReference type="AlphaFoldDB" id="A0A8S1HSQ1"/>
<dbReference type="SUPFAM" id="SSF55486">
    <property type="entry name" value="Metalloproteases ('zincins'), catalytic domain"/>
    <property type="match status" value="1"/>
</dbReference>
<sequence>MKPSGIDPILRDFLGLSLLCTLGAAFELYIDPKNYQYTGTPVDKSTVAERPWEPIRFKFFLEESMFTKVDTARREILKRVIKESFQFYSDSNLRVQRDPNGLALYKNKHNNQYNKGYDVNGLLVKFPESVNFFKADMVFLIHFTDDPNFAGSGSAAATLGFDVNTYRPNVGIVLITANTYTILETMAYRKGYEASVGVLRHEIGHALGIGRLVMQYSTYAEYALNSTREKIYPETEDADNAKELFMGLSFPTILAETRKHFECPDLKFIELENGGGTGSRGGEPLPPYFDKDPCLRAKSCKMSDYKGQLHVIINFLRS</sequence>
<feature type="active site" evidence="8">
    <location>
        <position position="202"/>
    </location>
</feature>
<protein>
    <recommendedName>
        <fullName evidence="7 10">Leishmanolysin-like peptidase</fullName>
        <ecNumber evidence="10">3.4.24.-</ecNumber>
    </recommendedName>
</protein>
<comment type="caution">
    <text evidence="11">The sequence shown here is derived from an EMBL/GenBank/DDBJ whole genome shotgun (WGS) entry which is preliminary data.</text>
</comment>
<reference evidence="11" key="1">
    <citation type="submission" date="2020-10" db="EMBL/GenBank/DDBJ databases">
        <authorList>
            <person name="Kikuchi T."/>
        </authorList>
    </citation>
    <scope>NUCLEOTIDE SEQUENCE</scope>
    <source>
        <strain evidence="11">NKZ352</strain>
    </source>
</reference>
<proteinExistence type="inferred from homology"/>
<dbReference type="EC" id="3.4.24.-" evidence="10"/>
<dbReference type="GO" id="GO:0006508">
    <property type="term" value="P:proteolysis"/>
    <property type="evidence" value="ECO:0007669"/>
    <property type="project" value="UniProtKB-KW"/>
</dbReference>
<evidence type="ECO:0000313" key="11">
    <source>
        <dbReference type="EMBL" id="CAD6199139.1"/>
    </source>
</evidence>
<dbReference type="GO" id="GO:0046872">
    <property type="term" value="F:metal ion binding"/>
    <property type="evidence" value="ECO:0007669"/>
    <property type="project" value="UniProtKB-KW"/>
</dbReference>